<sequence length="114" mass="12926">MVQSRSNPVNHEQDQIGCKIKLLSRQNTRANQTLGQILASRRVTRVICDQVIPCQFWAFDVTRPLRSKSGTDSKISIPKTVTAALFVSDMTKYKRTVKVDRPAIFPHEGNRSEL</sequence>
<gene>
    <name evidence="1" type="ORF">PSHT_04346</name>
</gene>
<reference evidence="1 2" key="1">
    <citation type="submission" date="2017-12" db="EMBL/GenBank/DDBJ databases">
        <title>Gene loss provides genomic basis for host adaptation in cereal stripe rust fungi.</title>
        <authorList>
            <person name="Xia C."/>
        </authorList>
    </citation>
    <scope>NUCLEOTIDE SEQUENCE [LARGE SCALE GENOMIC DNA]</scope>
    <source>
        <strain evidence="1 2">93TX-2</strain>
    </source>
</reference>
<dbReference type="AlphaFoldDB" id="A0A2S4WD75"/>
<name>A0A2S4WD75_9BASI</name>
<dbReference type="VEuPathDB" id="FungiDB:PSHT_04346"/>
<accession>A0A2S4WD75</accession>
<comment type="caution">
    <text evidence="1">The sequence shown here is derived from an EMBL/GenBank/DDBJ whole genome shotgun (WGS) entry which is preliminary data.</text>
</comment>
<reference evidence="2" key="2">
    <citation type="journal article" date="2018" name="BMC Genomics">
        <title>Genomic insights into host adaptation between the wheat stripe rust pathogen (Puccinia striiformis f. sp. tritici) and the barley stripe rust pathogen (Puccinia striiformis f. sp. hordei).</title>
        <authorList>
            <person name="Xia C."/>
            <person name="Wang M."/>
            <person name="Yin C."/>
            <person name="Cornejo O.E."/>
            <person name="Hulbert S.H."/>
            <person name="Chen X."/>
        </authorList>
    </citation>
    <scope>NUCLEOTIDE SEQUENCE [LARGE SCALE GENOMIC DNA]</scope>
    <source>
        <strain evidence="2">93TX-2</strain>
    </source>
</reference>
<dbReference type="OrthoDB" id="10642657at2759"/>
<keyword evidence="2" id="KW-1185">Reference proteome</keyword>
<proteinExistence type="predicted"/>
<organism evidence="1 2">
    <name type="scientific">Puccinia striiformis</name>
    <dbReference type="NCBI Taxonomy" id="27350"/>
    <lineage>
        <taxon>Eukaryota</taxon>
        <taxon>Fungi</taxon>
        <taxon>Dikarya</taxon>
        <taxon>Basidiomycota</taxon>
        <taxon>Pucciniomycotina</taxon>
        <taxon>Pucciniomycetes</taxon>
        <taxon>Pucciniales</taxon>
        <taxon>Pucciniaceae</taxon>
        <taxon>Puccinia</taxon>
    </lineage>
</organism>
<dbReference type="EMBL" id="PKSM01000044">
    <property type="protein sequence ID" value="POW19703.1"/>
    <property type="molecule type" value="Genomic_DNA"/>
</dbReference>
<reference evidence="2" key="3">
    <citation type="journal article" date="2018" name="Mol. Plant Microbe Interact.">
        <title>Genome sequence resources for the wheat stripe rust pathogen (Puccinia striiformis f. sp. tritici) and the barley stripe rust pathogen (Puccinia striiformis f. sp. hordei).</title>
        <authorList>
            <person name="Xia C."/>
            <person name="Wang M."/>
            <person name="Yin C."/>
            <person name="Cornejo O.E."/>
            <person name="Hulbert S.H."/>
            <person name="Chen X."/>
        </authorList>
    </citation>
    <scope>NUCLEOTIDE SEQUENCE [LARGE SCALE GENOMIC DNA]</scope>
    <source>
        <strain evidence="2">93TX-2</strain>
    </source>
</reference>
<dbReference type="Proteomes" id="UP000238274">
    <property type="component" value="Unassembled WGS sequence"/>
</dbReference>
<protein>
    <submittedName>
        <fullName evidence="1">Uncharacterized protein</fullName>
    </submittedName>
</protein>
<dbReference type="VEuPathDB" id="FungiDB:PSTT_10039"/>
<evidence type="ECO:0000313" key="2">
    <source>
        <dbReference type="Proteomes" id="UP000238274"/>
    </source>
</evidence>
<evidence type="ECO:0000313" key="1">
    <source>
        <dbReference type="EMBL" id="POW19703.1"/>
    </source>
</evidence>